<protein>
    <recommendedName>
        <fullName evidence="3">Thymidylate kinase-like domain-containing protein</fullName>
    </recommendedName>
</protein>
<evidence type="ECO:0000313" key="2">
    <source>
        <dbReference type="Proteomes" id="UP001310022"/>
    </source>
</evidence>
<sequence>MAIGREKETTMKISDSDQRLLSKLFVSEEKLWQQESEDLKGVPSEPVLSETPLKTTDSWKSVKFLYFQNTDLSIRWIIPAQVKEALFLHLYNGNTWKAKLGRGLVKSLYHMKGQQLAADGSFWFYYQNEDPLASQFETQQYAIFTGTVGPNRKAIAFAKTECGEEHFFKIPLNDKSAALIKNEHQVLRHLNHHTFDILISPKSSEKANGIRLSNGKQSGMWSSNEFSVLHLQALAEMYEGRVHFQFLSESRFWSEMEQLLAAINPSMQLPASFRMKEQLLDLREQLLSKEYLLPCSMAHGDFTPWNMYRNQSQLYCYDWELSMAEAPLLFDLFHFVMQTEVLVHHADYGKISQMLHALSQNSAVRRMCQIYEIDFQLHFRCYLLYQISYYLNLYLEQGELHQQAHWLLKVWEEALREENLSTKELWENDRMVFIRNFFPRISNKAYAVLKAAGQSVSEFPSTADIDMVIDPSEFKSIKSLVERDPTIKKCQQRKFPHLIQLFLYFEDESFLQLDFILHFQRKSITFLSAREVLQTARTAKDGVKYADVAQDWAYIYGFYTLNGANIPVHYQNWFNSLLSTQRQYINRYFQNNFNCHPEPGNAPQYVAALNRKQPVWKRIPAAFRYLVYLFKSLFWQPVLWISFSGVDGAGKSTIIEEVAGQLRKKYRQKVVVRRHRPSILPILSRWSLGKRKSQEKVLSQLPRKGKNQSFWASLMRFSYYYLDYLLGQWWVWLKAVLSREIVLYDRYYFDFMSDPKRSNLVGIETLAQWGHRWLRLPQLNFFLYAPAEVILQRKQELSQETIETLTANYKQTFDYLGKSDPKHQYLCLSNISKEDSVEQIMQQIIKKL</sequence>
<organism evidence="1 2">
    <name type="scientific">Persicobacter diffluens</name>
    <dbReference type="NCBI Taxonomy" id="981"/>
    <lineage>
        <taxon>Bacteria</taxon>
        <taxon>Pseudomonadati</taxon>
        <taxon>Bacteroidota</taxon>
        <taxon>Cytophagia</taxon>
        <taxon>Cytophagales</taxon>
        <taxon>Persicobacteraceae</taxon>
        <taxon>Persicobacter</taxon>
    </lineage>
</organism>
<dbReference type="Gene3D" id="3.90.1200.10">
    <property type="match status" value="1"/>
</dbReference>
<reference evidence="1 2" key="1">
    <citation type="submission" date="2021-12" db="EMBL/GenBank/DDBJ databases">
        <title>Genome sequencing of bacteria with rrn-lacking chromosome and rrn-plasmid.</title>
        <authorList>
            <person name="Anda M."/>
            <person name="Iwasaki W."/>
        </authorList>
    </citation>
    <scope>NUCLEOTIDE SEQUENCE [LARGE SCALE GENOMIC DNA]</scope>
    <source>
        <strain evidence="1 2">NBRC 15940</strain>
    </source>
</reference>
<dbReference type="Gene3D" id="3.40.50.300">
    <property type="entry name" value="P-loop containing nucleotide triphosphate hydrolases"/>
    <property type="match status" value="1"/>
</dbReference>
<dbReference type="SUPFAM" id="SSF56112">
    <property type="entry name" value="Protein kinase-like (PK-like)"/>
    <property type="match status" value="1"/>
</dbReference>
<name>A0AAN4VYW0_9BACT</name>
<dbReference type="InterPro" id="IPR027417">
    <property type="entry name" value="P-loop_NTPase"/>
</dbReference>
<evidence type="ECO:0000313" key="1">
    <source>
        <dbReference type="EMBL" id="GJM61277.1"/>
    </source>
</evidence>
<dbReference type="Proteomes" id="UP001310022">
    <property type="component" value="Unassembled WGS sequence"/>
</dbReference>
<evidence type="ECO:0008006" key="3">
    <source>
        <dbReference type="Google" id="ProtNLM"/>
    </source>
</evidence>
<dbReference type="SUPFAM" id="SSF52540">
    <property type="entry name" value="P-loop containing nucleoside triphosphate hydrolases"/>
    <property type="match status" value="1"/>
</dbReference>
<dbReference type="AlphaFoldDB" id="A0AAN4VYW0"/>
<keyword evidence="2" id="KW-1185">Reference proteome</keyword>
<dbReference type="InterPro" id="IPR011009">
    <property type="entry name" value="Kinase-like_dom_sf"/>
</dbReference>
<dbReference type="EMBL" id="BQKE01000001">
    <property type="protein sequence ID" value="GJM61277.1"/>
    <property type="molecule type" value="Genomic_DNA"/>
</dbReference>
<comment type="caution">
    <text evidence="1">The sequence shown here is derived from an EMBL/GenBank/DDBJ whole genome shotgun (WGS) entry which is preliminary data.</text>
</comment>
<proteinExistence type="predicted"/>
<accession>A0AAN4VYW0</accession>
<gene>
    <name evidence="1" type="ORF">PEDI_18290</name>
</gene>